<feature type="domain" description="Histidine kinase" evidence="9">
    <location>
        <begin position="495"/>
        <end position="706"/>
    </location>
</feature>
<dbReference type="InterPro" id="IPR005467">
    <property type="entry name" value="His_kinase_dom"/>
</dbReference>
<evidence type="ECO:0000256" key="7">
    <source>
        <dbReference type="SAM" id="Phobius"/>
    </source>
</evidence>
<feature type="coiled-coil region" evidence="6">
    <location>
        <begin position="461"/>
        <end position="488"/>
    </location>
</feature>
<proteinExistence type="predicted"/>
<comment type="catalytic activity">
    <reaction evidence="1">
        <text>ATP + protein L-histidine = ADP + protein N-phospho-L-histidine.</text>
        <dbReference type="EC" id="2.7.13.3"/>
    </reaction>
</comment>
<dbReference type="Gene3D" id="1.10.287.130">
    <property type="match status" value="1"/>
</dbReference>
<evidence type="ECO:0000313" key="10">
    <source>
        <dbReference type="EMBL" id="MBB2147266.1"/>
    </source>
</evidence>
<evidence type="ECO:0000313" key="11">
    <source>
        <dbReference type="Proteomes" id="UP000601055"/>
    </source>
</evidence>
<dbReference type="SMART" id="SM00387">
    <property type="entry name" value="HATPase_c"/>
    <property type="match status" value="1"/>
</dbReference>
<gene>
    <name evidence="10" type="ORF">GM921_17325</name>
</gene>
<keyword evidence="5" id="KW-0902">Two-component regulatory system</keyword>
<keyword evidence="8" id="KW-0732">Signal</keyword>
<keyword evidence="7" id="KW-0472">Membrane</keyword>
<keyword evidence="7" id="KW-0812">Transmembrane</keyword>
<feature type="chain" id="PRO_5037042089" description="histidine kinase" evidence="8">
    <location>
        <begin position="21"/>
        <end position="706"/>
    </location>
</feature>
<dbReference type="Proteomes" id="UP000601055">
    <property type="component" value="Unassembled WGS sequence"/>
</dbReference>
<dbReference type="InterPro" id="IPR003661">
    <property type="entry name" value="HisK_dim/P_dom"/>
</dbReference>
<comment type="caution">
    <text evidence="10">The sequence shown here is derived from an EMBL/GenBank/DDBJ whole genome shotgun (WGS) entry which is preliminary data.</text>
</comment>
<evidence type="ECO:0000256" key="2">
    <source>
        <dbReference type="ARBA" id="ARBA00012438"/>
    </source>
</evidence>
<keyword evidence="3" id="KW-0808">Transferase</keyword>
<dbReference type="SUPFAM" id="SSF81901">
    <property type="entry name" value="HCP-like"/>
    <property type="match status" value="1"/>
</dbReference>
<evidence type="ECO:0000256" key="3">
    <source>
        <dbReference type="ARBA" id="ARBA00022679"/>
    </source>
</evidence>
<keyword evidence="7" id="KW-1133">Transmembrane helix</keyword>
<dbReference type="InterPro" id="IPR036890">
    <property type="entry name" value="HATPase_C_sf"/>
</dbReference>
<reference evidence="10" key="1">
    <citation type="submission" date="2019-11" db="EMBL/GenBank/DDBJ databases">
        <title>Description of Pedobacter sp. LMG 31464T.</title>
        <authorList>
            <person name="Carlier A."/>
            <person name="Qi S."/>
            <person name="Vandamme P."/>
        </authorList>
    </citation>
    <scope>NUCLEOTIDE SEQUENCE</scope>
    <source>
        <strain evidence="10">LMG 31464</strain>
    </source>
</reference>
<dbReference type="InterPro" id="IPR003594">
    <property type="entry name" value="HATPase_dom"/>
</dbReference>
<feature type="signal peptide" evidence="8">
    <location>
        <begin position="1"/>
        <end position="20"/>
    </location>
</feature>
<keyword evidence="11" id="KW-1185">Reference proteome</keyword>
<dbReference type="PANTHER" id="PTHR43711">
    <property type="entry name" value="TWO-COMPONENT HISTIDINE KINASE"/>
    <property type="match status" value="1"/>
</dbReference>
<dbReference type="InterPro" id="IPR011990">
    <property type="entry name" value="TPR-like_helical_dom_sf"/>
</dbReference>
<keyword evidence="4" id="KW-0418">Kinase</keyword>
<dbReference type="Gene3D" id="1.25.40.10">
    <property type="entry name" value="Tetratricopeptide repeat domain"/>
    <property type="match status" value="2"/>
</dbReference>
<evidence type="ECO:0000256" key="1">
    <source>
        <dbReference type="ARBA" id="ARBA00000085"/>
    </source>
</evidence>
<dbReference type="EC" id="2.7.13.3" evidence="2"/>
<dbReference type="InterPro" id="IPR036097">
    <property type="entry name" value="HisK_dim/P_sf"/>
</dbReference>
<dbReference type="Pfam" id="PF02518">
    <property type="entry name" value="HATPase_c"/>
    <property type="match status" value="1"/>
</dbReference>
<dbReference type="SUPFAM" id="SSF47384">
    <property type="entry name" value="Homodimeric domain of signal transducing histidine kinase"/>
    <property type="match status" value="1"/>
</dbReference>
<protein>
    <recommendedName>
        <fullName evidence="2">histidine kinase</fullName>
        <ecNumber evidence="2">2.7.13.3</ecNumber>
    </recommendedName>
</protein>
<evidence type="ECO:0000256" key="5">
    <source>
        <dbReference type="ARBA" id="ARBA00023012"/>
    </source>
</evidence>
<dbReference type="SUPFAM" id="SSF55874">
    <property type="entry name" value="ATPase domain of HSP90 chaperone/DNA topoisomerase II/histidine kinase"/>
    <property type="match status" value="1"/>
</dbReference>
<dbReference type="RefSeq" id="WP_182923882.1">
    <property type="nucleotide sequence ID" value="NZ_WNXD01000002.1"/>
</dbReference>
<dbReference type="InterPro" id="IPR050736">
    <property type="entry name" value="Sensor_HK_Regulatory"/>
</dbReference>
<dbReference type="CDD" id="cd00082">
    <property type="entry name" value="HisKA"/>
    <property type="match status" value="1"/>
</dbReference>
<accession>A0A923E1Z5</accession>
<sequence>MHLKALSFLLLTFVSITCFAQNDAHYKQLVEKKNACAAILASFTGKAETFDELIKQGNEGLKISKEKDNEFKFIFNSAVATGYYYKQDFKSAKLYFENAYDEAKKANLTEKSLKPLGNLISIYHYLGLQSKADSAANKLKKIAESTDTLKNKGIVYYNLGLYNQQQKFYYSIALDNFLKSAGLQKPIADTTKILKTKLDYGNTLMMVSEIYLQLEQPNKALEYLNEGKPYLNLSKVVDVVAYGKFIRSYVLLNNKQEALKYYNLLHEVAGKTQDKWSELVSSNLELATLFLKEKDFKIAKSYIDKADKQSKLDNAEILTSSVNLAYGDYYKALKDYAQASKYYKLAEHGSSIYSKEQYSDLLKSLTDVEILSGNPEASTYFNKYLIVSDSLNQRKISLNLAEMEAKFQNTFKQQKIGVLNKENEDKNEQLIEEKRTRWFLIGGAFLLCIALLSIYLNFRNKQKANLLLDKKNQELDVLNEQLNGANQTKAKLFSIISHDLRSPVSQLFTFLKLQQQNPDYISEEEKNKHQKKLMQSATSLLSTMEDLLLWSKSQMEHFELDIETIDIQQLFDETKLLMQNQADAKNVEITTENLELKTLQSDENLLVIVLRNLMQNAINHAHSNTQILLNAGLNAEKKSYISIVNQGEVISPEKIEELLNNQNVKSKTSGYGLLIVKELALKINAELNISSTLEKGTEIALIFNKS</sequence>
<keyword evidence="6" id="KW-0175">Coiled coil</keyword>
<dbReference type="AlphaFoldDB" id="A0A923E1Z5"/>
<name>A0A923E1Z5_9SPHI</name>
<evidence type="ECO:0000256" key="6">
    <source>
        <dbReference type="SAM" id="Coils"/>
    </source>
</evidence>
<evidence type="ECO:0000256" key="8">
    <source>
        <dbReference type="SAM" id="SignalP"/>
    </source>
</evidence>
<evidence type="ECO:0000256" key="4">
    <source>
        <dbReference type="ARBA" id="ARBA00022777"/>
    </source>
</evidence>
<dbReference type="GO" id="GO:0000155">
    <property type="term" value="F:phosphorelay sensor kinase activity"/>
    <property type="evidence" value="ECO:0007669"/>
    <property type="project" value="InterPro"/>
</dbReference>
<dbReference type="EMBL" id="WNXD01000002">
    <property type="protein sequence ID" value="MBB2147266.1"/>
    <property type="molecule type" value="Genomic_DNA"/>
</dbReference>
<evidence type="ECO:0000259" key="9">
    <source>
        <dbReference type="PROSITE" id="PS50109"/>
    </source>
</evidence>
<dbReference type="PROSITE" id="PS50109">
    <property type="entry name" value="HIS_KIN"/>
    <property type="match status" value="1"/>
</dbReference>
<feature type="transmembrane region" description="Helical" evidence="7">
    <location>
        <begin position="438"/>
        <end position="458"/>
    </location>
</feature>
<organism evidence="10 11">
    <name type="scientific">Pedobacter planticolens</name>
    <dbReference type="NCBI Taxonomy" id="2679964"/>
    <lineage>
        <taxon>Bacteria</taxon>
        <taxon>Pseudomonadati</taxon>
        <taxon>Bacteroidota</taxon>
        <taxon>Sphingobacteriia</taxon>
        <taxon>Sphingobacteriales</taxon>
        <taxon>Sphingobacteriaceae</taxon>
        <taxon>Pedobacter</taxon>
    </lineage>
</organism>
<dbReference type="PANTHER" id="PTHR43711:SF31">
    <property type="entry name" value="HISTIDINE KINASE"/>
    <property type="match status" value="1"/>
</dbReference>
<dbReference type="Gene3D" id="3.30.565.10">
    <property type="entry name" value="Histidine kinase-like ATPase, C-terminal domain"/>
    <property type="match status" value="1"/>
</dbReference>